<protein>
    <submittedName>
        <fullName evidence="1">Uncharacterized protein</fullName>
    </submittedName>
</protein>
<name>A0A803QJK5_CANSA</name>
<sequence length="265" mass="29221">MAGDSFFSTGLRSNTRRFIREGWDNNIIILSSSSPLEHAPNRVSNLGSLFDERHFNADSGCGGGHAWFLDNNASVKRPGAVETGGGGTSGWAMPFPLSVWVITEVTMTGEGKKVEKAIFNLGGGLGNVTESNVHSSPERLSDINKDTNPEKRVETFKQRERVNFNEVLEFISNELRVGKIFGQKGLCELGSKKEEIRIDQDFEDKVVGISGMFRVKGNMIEDMDKVLFIRDDIHIGSKTTSFIISMRVHGLAYGCCRPCNAKGLQ</sequence>
<organism evidence="1 2">
    <name type="scientific">Cannabis sativa</name>
    <name type="common">Hemp</name>
    <name type="synonym">Marijuana</name>
    <dbReference type="NCBI Taxonomy" id="3483"/>
    <lineage>
        <taxon>Eukaryota</taxon>
        <taxon>Viridiplantae</taxon>
        <taxon>Streptophyta</taxon>
        <taxon>Embryophyta</taxon>
        <taxon>Tracheophyta</taxon>
        <taxon>Spermatophyta</taxon>
        <taxon>Magnoliopsida</taxon>
        <taxon>eudicotyledons</taxon>
        <taxon>Gunneridae</taxon>
        <taxon>Pentapetalae</taxon>
        <taxon>rosids</taxon>
        <taxon>fabids</taxon>
        <taxon>Rosales</taxon>
        <taxon>Cannabaceae</taxon>
        <taxon>Cannabis</taxon>
    </lineage>
</organism>
<reference evidence="1" key="1">
    <citation type="submission" date="2021-03" db="UniProtKB">
        <authorList>
            <consortium name="EnsemblPlants"/>
        </authorList>
    </citation>
    <scope>IDENTIFICATION</scope>
</reference>
<dbReference type="EnsemblPlants" id="evm.model.10.1395">
    <property type="protein sequence ID" value="cds.evm.model.10.1395"/>
    <property type="gene ID" value="evm.TU.10.1395"/>
</dbReference>
<dbReference type="Proteomes" id="UP000596661">
    <property type="component" value="Unassembled WGS sequence"/>
</dbReference>
<evidence type="ECO:0000313" key="1">
    <source>
        <dbReference type="EnsemblPlants" id="cds.evm.model.10.1395"/>
    </source>
</evidence>
<evidence type="ECO:0000313" key="2">
    <source>
        <dbReference type="Proteomes" id="UP000596661"/>
    </source>
</evidence>
<keyword evidence="2" id="KW-1185">Reference proteome</keyword>
<accession>A0A803QJK5</accession>
<dbReference type="AlphaFoldDB" id="A0A803QJK5"/>
<proteinExistence type="predicted"/>
<dbReference type="EMBL" id="UZAU01000821">
    <property type="status" value="NOT_ANNOTATED_CDS"/>
    <property type="molecule type" value="Genomic_DNA"/>
</dbReference>
<dbReference type="Gramene" id="evm.model.10.1395">
    <property type="protein sequence ID" value="cds.evm.model.10.1395"/>
    <property type="gene ID" value="evm.TU.10.1395"/>
</dbReference>